<evidence type="ECO:0000313" key="3">
    <source>
        <dbReference type="EMBL" id="CAF1642417.1"/>
    </source>
</evidence>
<keyword evidence="4" id="KW-1185">Reference proteome</keyword>
<dbReference type="EMBL" id="CAJNOM010003167">
    <property type="protein sequence ID" value="CAF1642417.1"/>
    <property type="molecule type" value="Genomic_DNA"/>
</dbReference>
<proteinExistence type="predicted"/>
<reference evidence="3" key="1">
    <citation type="submission" date="2021-02" db="EMBL/GenBank/DDBJ databases">
        <authorList>
            <person name="Nowell W R."/>
        </authorList>
    </citation>
    <scope>NUCLEOTIDE SEQUENCE</scope>
</reference>
<dbReference type="Proteomes" id="UP000663832">
    <property type="component" value="Unassembled WGS sequence"/>
</dbReference>
<feature type="region of interest" description="Disordered" evidence="1">
    <location>
        <begin position="202"/>
        <end position="242"/>
    </location>
</feature>
<feature type="compositionally biased region" description="Polar residues" evidence="1">
    <location>
        <begin position="175"/>
        <end position="184"/>
    </location>
</feature>
<evidence type="ECO:0000313" key="2">
    <source>
        <dbReference type="EMBL" id="CAF1494346.1"/>
    </source>
</evidence>
<feature type="compositionally biased region" description="Polar residues" evidence="1">
    <location>
        <begin position="142"/>
        <end position="160"/>
    </location>
</feature>
<feature type="compositionally biased region" description="Polar residues" evidence="1">
    <location>
        <begin position="204"/>
        <end position="222"/>
    </location>
</feature>
<comment type="caution">
    <text evidence="3">The sequence shown here is derived from an EMBL/GenBank/DDBJ whole genome shotgun (WGS) entry which is preliminary data.</text>
</comment>
<dbReference type="Proteomes" id="UP000663877">
    <property type="component" value="Unassembled WGS sequence"/>
</dbReference>
<gene>
    <name evidence="2" type="ORF">BJG266_LOCUS42795</name>
    <name evidence="3" type="ORF">QVE165_LOCUS59691</name>
</gene>
<dbReference type="AlphaFoldDB" id="A0A816DVG2"/>
<evidence type="ECO:0000313" key="4">
    <source>
        <dbReference type="Proteomes" id="UP000663832"/>
    </source>
</evidence>
<name>A0A816DVG2_9BILA</name>
<dbReference type="EMBL" id="CAJNOI010002836">
    <property type="protein sequence ID" value="CAF1494346.1"/>
    <property type="molecule type" value="Genomic_DNA"/>
</dbReference>
<feature type="compositionally biased region" description="Low complexity" evidence="1">
    <location>
        <begin position="230"/>
        <end position="242"/>
    </location>
</feature>
<feature type="region of interest" description="Disordered" evidence="1">
    <location>
        <begin position="1"/>
        <end position="25"/>
    </location>
</feature>
<feature type="compositionally biased region" description="Basic and acidic residues" evidence="1">
    <location>
        <begin position="113"/>
        <end position="129"/>
    </location>
</feature>
<evidence type="ECO:0000256" key="1">
    <source>
        <dbReference type="SAM" id="MobiDB-lite"/>
    </source>
</evidence>
<feature type="compositionally biased region" description="Polar residues" evidence="1">
    <location>
        <begin position="48"/>
        <end position="69"/>
    </location>
</feature>
<protein>
    <submittedName>
        <fullName evidence="3">Uncharacterized protein</fullName>
    </submittedName>
</protein>
<accession>A0A816DVG2</accession>
<sequence length="327" mass="38120">MRVDTGHPHNGYRSHHGRKYDDRLKQRNYRNNDYHSHINKNHRSCISQVSRHQQNDDYSPSNRIGNSPGTYFPTRSDRSINNHDTYPLLLTEQTDLSSGLPPTGSYYNSSPSIRDRNLSSHYTDSERNRYQPSTNYRRDNSPPASSSSYRHNYISRNNGNDLYIHDEYRSPTPPSNRNTTDAYNDIYQTNDYNNRSERYDIAQNRRSSSRDYTMTSVPSPSYRSDPYRTSSNIPSSSSPSSSAAAAAISSSLYITRDQYIQSLPSVREIDCRSRTYGMSTSMDHGQIITNKSSDHYYDNHRSYRERSNLKRLRSNFHNIETKRLMRR</sequence>
<organism evidence="3 4">
    <name type="scientific">Adineta steineri</name>
    <dbReference type="NCBI Taxonomy" id="433720"/>
    <lineage>
        <taxon>Eukaryota</taxon>
        <taxon>Metazoa</taxon>
        <taxon>Spiralia</taxon>
        <taxon>Gnathifera</taxon>
        <taxon>Rotifera</taxon>
        <taxon>Eurotatoria</taxon>
        <taxon>Bdelloidea</taxon>
        <taxon>Adinetida</taxon>
        <taxon>Adinetidae</taxon>
        <taxon>Adineta</taxon>
    </lineage>
</organism>
<feature type="region of interest" description="Disordered" evidence="1">
    <location>
        <begin position="48"/>
        <end position="184"/>
    </location>
</feature>
<dbReference type="OrthoDB" id="10054208at2759"/>